<keyword evidence="7" id="KW-1185">Reference proteome</keyword>
<dbReference type="PANTHER" id="PTHR13903">
    <property type="entry name" value="PIRIN-RELATED"/>
    <property type="match status" value="1"/>
</dbReference>
<dbReference type="EMBL" id="SELW01000033">
    <property type="protein sequence ID" value="TID31280.1"/>
    <property type="molecule type" value="Genomic_DNA"/>
</dbReference>
<name>A0A4V4NGB0_9ASCO</name>
<feature type="domain" description="Pirin C-terminal" evidence="5">
    <location>
        <begin position="176"/>
        <end position="280"/>
    </location>
</feature>
<dbReference type="GO" id="GO:0046872">
    <property type="term" value="F:metal ion binding"/>
    <property type="evidence" value="ECO:0007669"/>
    <property type="project" value="UniProtKB-KW"/>
</dbReference>
<evidence type="ECO:0000313" key="7">
    <source>
        <dbReference type="Proteomes" id="UP000307173"/>
    </source>
</evidence>
<keyword evidence="2" id="KW-0479">Metal-binding</keyword>
<dbReference type="CDD" id="cd02247">
    <property type="entry name" value="cupin_pirin_C"/>
    <property type="match status" value="1"/>
</dbReference>
<feature type="binding site" evidence="2">
    <location>
        <position position="101"/>
    </location>
    <ligand>
        <name>Fe cation</name>
        <dbReference type="ChEBI" id="CHEBI:24875"/>
    </ligand>
</feature>
<feature type="binding site" evidence="2">
    <location>
        <position position="103"/>
    </location>
    <ligand>
        <name>Fe cation</name>
        <dbReference type="ChEBI" id="CHEBI:24875"/>
    </ligand>
</feature>
<feature type="binding site" evidence="2">
    <location>
        <position position="57"/>
    </location>
    <ligand>
        <name>Fe cation</name>
        <dbReference type="ChEBI" id="CHEBI:24875"/>
    </ligand>
</feature>
<dbReference type="CDD" id="cd02909">
    <property type="entry name" value="cupin_pirin_N"/>
    <property type="match status" value="1"/>
</dbReference>
<dbReference type="InterPro" id="IPR014710">
    <property type="entry name" value="RmlC-like_jellyroll"/>
</dbReference>
<evidence type="ECO:0000256" key="3">
    <source>
        <dbReference type="RuleBase" id="RU003457"/>
    </source>
</evidence>
<evidence type="ECO:0000256" key="1">
    <source>
        <dbReference type="ARBA" id="ARBA00008416"/>
    </source>
</evidence>
<evidence type="ECO:0000259" key="5">
    <source>
        <dbReference type="Pfam" id="PF05726"/>
    </source>
</evidence>
<dbReference type="STRING" id="52247.A0A4V4NGB0"/>
<organism evidence="6 7">
    <name type="scientific">Pichia inconspicua</name>
    <dbReference type="NCBI Taxonomy" id="52247"/>
    <lineage>
        <taxon>Eukaryota</taxon>
        <taxon>Fungi</taxon>
        <taxon>Dikarya</taxon>
        <taxon>Ascomycota</taxon>
        <taxon>Saccharomycotina</taxon>
        <taxon>Pichiomycetes</taxon>
        <taxon>Pichiales</taxon>
        <taxon>Pichiaceae</taxon>
        <taxon>Pichia</taxon>
    </lineage>
</organism>
<dbReference type="Gene3D" id="2.60.120.10">
    <property type="entry name" value="Jelly Rolls"/>
    <property type="match status" value="2"/>
</dbReference>
<accession>A0A4V4NGB0</accession>
<dbReference type="InterPro" id="IPR011051">
    <property type="entry name" value="RmlC_Cupin_sf"/>
</dbReference>
<evidence type="ECO:0000313" key="6">
    <source>
        <dbReference type="EMBL" id="TID31280.1"/>
    </source>
</evidence>
<dbReference type="InterPro" id="IPR012093">
    <property type="entry name" value="Pirin"/>
</dbReference>
<sequence>MFKALRSIGKVIYAKERAEGAGAVVRRSIGVIGMRNFTPFLMLDHFKVNPKAGFPDHPHRGQETVTLVIKNYMLHEDFTGKSGVLRPGDLQLMTAGKGIMHSEMPYSEDGSDVEGIQLWVDLPKELKHSEPRYRDLKREEIPIAKPNDKVEVKVISGRSYGVESVQELAYTPLDYYWFTVQPEGEFIQKINPDYNACLYLLKGNIELETSSGLQRIEKFNNVFFERDGEGIKGRVIGNEPAEFVLIAGKSLDQPIVQYGPFVETSKTGIHNALFDYQMASNGFERARGWKSEIADGVDAELFNKITKQ</sequence>
<dbReference type="PANTHER" id="PTHR13903:SF8">
    <property type="entry name" value="PIRIN"/>
    <property type="match status" value="1"/>
</dbReference>
<comment type="caution">
    <text evidence="6">The sequence shown here is derived from an EMBL/GenBank/DDBJ whole genome shotgun (WGS) entry which is preliminary data.</text>
</comment>
<dbReference type="AlphaFoldDB" id="A0A4V4NGB0"/>
<comment type="similarity">
    <text evidence="1 3">Belongs to the pirin family.</text>
</comment>
<dbReference type="Pfam" id="PF05726">
    <property type="entry name" value="Pirin_C"/>
    <property type="match status" value="1"/>
</dbReference>
<feature type="domain" description="Pirin N-terminal" evidence="4">
    <location>
        <begin position="26"/>
        <end position="120"/>
    </location>
</feature>
<keyword evidence="2" id="KW-0408">Iron</keyword>
<dbReference type="PIRSF" id="PIRSF006232">
    <property type="entry name" value="Pirin"/>
    <property type="match status" value="1"/>
</dbReference>
<evidence type="ECO:0000256" key="2">
    <source>
        <dbReference type="PIRSR" id="PIRSR006232-1"/>
    </source>
</evidence>
<protein>
    <recommendedName>
        <fullName evidence="8">Pirin</fullName>
    </recommendedName>
</protein>
<comment type="cofactor">
    <cofactor evidence="2">
        <name>Fe cation</name>
        <dbReference type="ChEBI" id="CHEBI:24875"/>
    </cofactor>
    <text evidence="2">Binds 1 Fe cation per subunit.</text>
</comment>
<dbReference type="InterPro" id="IPR003829">
    <property type="entry name" value="Pirin_N_dom"/>
</dbReference>
<gene>
    <name evidence="6" type="ORF">CANINC_000121</name>
</gene>
<evidence type="ECO:0000259" key="4">
    <source>
        <dbReference type="Pfam" id="PF02678"/>
    </source>
</evidence>
<evidence type="ECO:0008006" key="8">
    <source>
        <dbReference type="Google" id="ProtNLM"/>
    </source>
</evidence>
<dbReference type="Proteomes" id="UP000307173">
    <property type="component" value="Unassembled WGS sequence"/>
</dbReference>
<dbReference type="SUPFAM" id="SSF51182">
    <property type="entry name" value="RmlC-like cupins"/>
    <property type="match status" value="1"/>
</dbReference>
<reference evidence="6 7" key="1">
    <citation type="journal article" date="2019" name="Front. Genet.">
        <title>Whole-Genome Sequencing of the Opportunistic Yeast Pathogen Candida inconspicua Uncovers Its Hybrid Origin.</title>
        <authorList>
            <person name="Mixao V."/>
            <person name="Hansen A.P."/>
            <person name="Saus E."/>
            <person name="Boekhout T."/>
            <person name="Lass-Florl C."/>
            <person name="Gabaldon T."/>
        </authorList>
    </citation>
    <scope>NUCLEOTIDE SEQUENCE [LARGE SCALE GENOMIC DNA]</scope>
    <source>
        <strain evidence="6 7">CBS 180</strain>
    </source>
</reference>
<dbReference type="OrthoDB" id="198735at2759"/>
<feature type="binding site" evidence="2">
    <location>
        <position position="59"/>
    </location>
    <ligand>
        <name>Fe cation</name>
        <dbReference type="ChEBI" id="CHEBI:24875"/>
    </ligand>
</feature>
<dbReference type="InterPro" id="IPR008778">
    <property type="entry name" value="Pirin_C_dom"/>
</dbReference>
<proteinExistence type="inferred from homology"/>
<dbReference type="Pfam" id="PF02678">
    <property type="entry name" value="Pirin"/>
    <property type="match status" value="1"/>
</dbReference>